<keyword evidence="4" id="KW-1185">Reference proteome</keyword>
<organism evidence="3 4">
    <name type="scientific">Lojkania enalia</name>
    <dbReference type="NCBI Taxonomy" id="147567"/>
    <lineage>
        <taxon>Eukaryota</taxon>
        <taxon>Fungi</taxon>
        <taxon>Dikarya</taxon>
        <taxon>Ascomycota</taxon>
        <taxon>Pezizomycotina</taxon>
        <taxon>Dothideomycetes</taxon>
        <taxon>Pleosporomycetidae</taxon>
        <taxon>Pleosporales</taxon>
        <taxon>Pleosporales incertae sedis</taxon>
        <taxon>Lojkania</taxon>
    </lineage>
</organism>
<gene>
    <name evidence="3" type="ORF">CC78DRAFT_619437</name>
</gene>
<accession>A0A9P4K3C7</accession>
<feature type="domain" description="NAD-dependent epimerase/dehydratase" evidence="2">
    <location>
        <begin position="3"/>
        <end position="110"/>
    </location>
</feature>
<dbReference type="InterPro" id="IPR036291">
    <property type="entry name" value="NAD(P)-bd_dom_sf"/>
</dbReference>
<proteinExistence type="predicted"/>
<protein>
    <recommendedName>
        <fullName evidence="2">NAD-dependent epimerase/dehydratase domain-containing protein</fullName>
    </recommendedName>
</protein>
<comment type="subcellular location">
    <subcellularLocation>
        <location evidence="1">Membrane</location>
    </subcellularLocation>
</comment>
<dbReference type="AlphaFoldDB" id="A0A9P4K3C7"/>
<reference evidence="4" key="1">
    <citation type="journal article" date="2020" name="Stud. Mycol.">
        <title>101 Dothideomycetes genomes: A test case for predicting lifestyles and emergence of pathogens.</title>
        <authorList>
            <person name="Haridas S."/>
            <person name="Albert R."/>
            <person name="Binder M."/>
            <person name="Bloem J."/>
            <person name="LaButti K."/>
            <person name="Salamov A."/>
            <person name="Andreopoulos B."/>
            <person name="Baker S."/>
            <person name="Barry K."/>
            <person name="Bills G."/>
            <person name="Bluhm B."/>
            <person name="Cannon C."/>
            <person name="Castanera R."/>
            <person name="Culley D."/>
            <person name="Daum C."/>
            <person name="Ezra D."/>
            <person name="Gonzalez J."/>
            <person name="Henrissat B."/>
            <person name="Kuo A."/>
            <person name="Liang C."/>
            <person name="Lipzen A."/>
            <person name="Lutzoni F."/>
            <person name="Magnuson J."/>
            <person name="Mondo S."/>
            <person name="Nolan M."/>
            <person name="Ohm R."/>
            <person name="Pangilinan J."/>
            <person name="Park H.-J."/>
            <person name="Ramirez L."/>
            <person name="Alfaro M."/>
            <person name="Sun H."/>
            <person name="Tritt A."/>
            <person name="Yoshinaga Y."/>
            <person name="Zwiers L.-H."/>
            <person name="Turgeon B."/>
            <person name="Goodwin S."/>
            <person name="Spatafora J."/>
            <person name="Crous P."/>
            <person name="Grigoriev I."/>
        </authorList>
    </citation>
    <scope>NUCLEOTIDE SEQUENCE [LARGE SCALE GENOMIC DNA]</scope>
    <source>
        <strain evidence="4">CBS 304.66</strain>
    </source>
</reference>
<evidence type="ECO:0000313" key="3">
    <source>
        <dbReference type="EMBL" id="KAF2261383.1"/>
    </source>
</evidence>
<dbReference type="SUPFAM" id="SSF51735">
    <property type="entry name" value="NAD(P)-binding Rossmann-fold domains"/>
    <property type="match status" value="1"/>
</dbReference>
<dbReference type="PANTHER" id="PTHR14097">
    <property type="entry name" value="OXIDOREDUCTASE HTATIP2"/>
    <property type="match status" value="1"/>
</dbReference>
<evidence type="ECO:0000256" key="1">
    <source>
        <dbReference type="ARBA" id="ARBA00004370"/>
    </source>
</evidence>
<sequence>MKVLITGATGIIGSASLRHCLNHPSITSVIALSRRPLPSSISNNPKLKTIISSDFKNYDEQTLSQISDADAMVFALGTSDGNEDANINYPLAFQEAFLRILKNMKDGNGKRFRYIHISGAFVEQDQSRSLLFYANPRRVKGRADTRTLELAQRNKDVWQAFLLRPGAVLTGKFYDRVVERVVGRRYTIRAEELGAFIADMVVHGSKEDGIVWNERIAAKGRELLENNGS</sequence>
<dbReference type="Pfam" id="PF01370">
    <property type="entry name" value="Epimerase"/>
    <property type="match status" value="1"/>
</dbReference>
<dbReference type="OrthoDB" id="3535423at2759"/>
<evidence type="ECO:0000313" key="4">
    <source>
        <dbReference type="Proteomes" id="UP000800093"/>
    </source>
</evidence>
<dbReference type="InterPro" id="IPR001509">
    <property type="entry name" value="Epimerase_deHydtase"/>
</dbReference>
<comment type="caution">
    <text evidence="3">The sequence shown here is derived from an EMBL/GenBank/DDBJ whole genome shotgun (WGS) entry which is preliminary data.</text>
</comment>
<name>A0A9P4K3C7_9PLEO</name>
<evidence type="ECO:0000259" key="2">
    <source>
        <dbReference type="Pfam" id="PF01370"/>
    </source>
</evidence>
<dbReference type="Proteomes" id="UP000800093">
    <property type="component" value="Unassembled WGS sequence"/>
</dbReference>
<dbReference type="GO" id="GO:0016020">
    <property type="term" value="C:membrane"/>
    <property type="evidence" value="ECO:0007669"/>
    <property type="project" value="UniProtKB-SubCell"/>
</dbReference>
<dbReference type="EMBL" id="ML986658">
    <property type="protein sequence ID" value="KAF2261383.1"/>
    <property type="molecule type" value="Genomic_DNA"/>
</dbReference>
<dbReference type="Gene3D" id="3.40.50.720">
    <property type="entry name" value="NAD(P)-binding Rossmann-like Domain"/>
    <property type="match status" value="1"/>
</dbReference>
<dbReference type="PANTHER" id="PTHR14097:SF9">
    <property type="entry name" value="EPIMERASE, PUTATIVE (AFU_ORTHOLOGUE AFUA_8G07320)-RELATED"/>
    <property type="match status" value="1"/>
</dbReference>